<feature type="transmembrane region" description="Helical" evidence="2">
    <location>
        <begin position="1006"/>
        <end position="1024"/>
    </location>
</feature>
<name>A0A9Q0LRV8_ANAIG</name>
<sequence length="1109" mass="122334">MKNSKIFIITITILLIFTKKVESITTLYVDCTTTNTGACGDFTTPCGDITSALNLIPENGTILITSATCSGTGNTNITTSKSVEIACDAETCEIGCANMDYGIVANYTGSTGTLQLNKIKFQNCLISTGSTTSAKGAAVHVVNGNLNVSNCVFWRNQVSGTATADSSVLFSGSIFVENPNFVMIQNSQFAENTNDVSGASSIGIVSNVSGTTSPQIQIVSSSFTQNSGQIGSVFVEAVGSSSDFFLDILDNSFANNNGAQSGVLLIDNDLLQRVFQANITGNVFQNNYGNKTGAAEISTSNLSTLKANLTQNIFANNTGNAKSGAVTMQINLAQDMQYQIINNTFDSNLGHKGTIGFFVGYLSNFAESISAMQNTDIVFESNSFTHNFADFGGAIYIETDSDLSLSKNTFANNSAINAGCVYISSNTTVVESESVYENNTAEQSVAMFAFTDSLVTIRNNMYKAQIQDETFVEILSPKTPNWVSNNSVKCPSNSVVTINEEVNFEQALEHSFGCDVCLPGTYSFPLASSSITAGTCFDCPAEAICRGGMDIRAKSGFWGTQLDPAKKDITFFFCPTDYCSNEDSEFAQYSHCSGNRDGTLCGDCKPGYTETLRMHPHCASTEKCHTQIAQFLLLLLPKVIIYAILLLYIPQLKSASFHIFPFIDILISFSQLVSLQTNLEIFSDFAACPSASPINSAQKMAMQLVGPFTFFLAVFAVYFSILIFTKIRRAKAAEKLSDSHSQSDSDNDPKKPKSNDDKDSDIDSGIDKPKEPIAPKIKTKSIVAQINRLEAQLVSDTNPAEWQRAEKIADIRDNDVPSDDTSSLSTLPNDQDLSDLDPPDIANLIRIFPEIEKLVNEDVRREKIIQIAEEEAKLFPSQSLTKRLGISLLTILFLSYFPILNAFANLTSCIKIPYENEPQRRIFLFASVSCYQGWQIFVIILILILVLLPFLLFWILRRKTISKNFLNWRNSFYFPFRERYYWFSCVMLLWRVVLIFANSYANNNSLRVFLITSFSLLILIAHLQTNPFLLKIHNRLQTVSLFILTLFSAVNLIHSTWSYGGIAPGKQAMDIVGDVFRYFLFVASFLLCCYAIFLFFRMIFKSILFSKCK</sequence>
<dbReference type="EMBL" id="JAPDFW010000056">
    <property type="protein sequence ID" value="KAJ5077897.1"/>
    <property type="molecule type" value="Genomic_DNA"/>
</dbReference>
<feature type="transmembrane region" description="Helical" evidence="2">
    <location>
        <begin position="1075"/>
        <end position="1100"/>
    </location>
</feature>
<keyword evidence="2" id="KW-0812">Transmembrane</keyword>
<feature type="transmembrane region" description="Helical" evidence="2">
    <location>
        <begin position="704"/>
        <end position="725"/>
    </location>
</feature>
<feature type="transmembrane region" description="Helical" evidence="2">
    <location>
        <begin position="934"/>
        <end position="956"/>
    </location>
</feature>
<dbReference type="PANTHER" id="PTHR11319">
    <property type="entry name" value="G PROTEIN-COUPLED RECEPTOR-RELATED"/>
    <property type="match status" value="1"/>
</dbReference>
<feature type="signal peptide" evidence="3">
    <location>
        <begin position="1"/>
        <end position="23"/>
    </location>
</feature>
<feature type="transmembrane region" description="Helical" evidence="2">
    <location>
        <begin position="1036"/>
        <end position="1055"/>
    </location>
</feature>
<dbReference type="OrthoDB" id="5956805at2759"/>
<feature type="chain" id="PRO_5040239106" evidence="3">
    <location>
        <begin position="24"/>
        <end position="1109"/>
    </location>
</feature>
<evidence type="ECO:0000256" key="1">
    <source>
        <dbReference type="SAM" id="MobiDB-lite"/>
    </source>
</evidence>
<feature type="region of interest" description="Disordered" evidence="1">
    <location>
        <begin position="806"/>
        <end position="833"/>
    </location>
</feature>
<feature type="compositionally biased region" description="Basic and acidic residues" evidence="1">
    <location>
        <begin position="735"/>
        <end position="757"/>
    </location>
</feature>
<evidence type="ECO:0000313" key="4">
    <source>
        <dbReference type="EMBL" id="KAJ5077897.1"/>
    </source>
</evidence>
<feature type="transmembrane region" description="Helical" evidence="2">
    <location>
        <begin position="884"/>
        <end position="904"/>
    </location>
</feature>
<feature type="compositionally biased region" description="Polar residues" evidence="1">
    <location>
        <begin position="819"/>
        <end position="831"/>
    </location>
</feature>
<evidence type="ECO:0000256" key="2">
    <source>
        <dbReference type="SAM" id="Phobius"/>
    </source>
</evidence>
<dbReference type="Proteomes" id="UP001149090">
    <property type="component" value="Unassembled WGS sequence"/>
</dbReference>
<protein>
    <submittedName>
        <fullName evidence="4">G protein-coupled receptor-related</fullName>
    </submittedName>
</protein>
<gene>
    <name evidence="4" type="ORF">M0811_05587</name>
</gene>
<organism evidence="4 5">
    <name type="scientific">Anaeramoeba ignava</name>
    <name type="common">Anaerobic marine amoeba</name>
    <dbReference type="NCBI Taxonomy" id="1746090"/>
    <lineage>
        <taxon>Eukaryota</taxon>
        <taxon>Metamonada</taxon>
        <taxon>Anaeramoebidae</taxon>
        <taxon>Anaeramoeba</taxon>
    </lineage>
</organism>
<keyword evidence="5" id="KW-1185">Reference proteome</keyword>
<keyword evidence="2" id="KW-1133">Transmembrane helix</keyword>
<keyword evidence="3" id="KW-0732">Signal</keyword>
<keyword evidence="2" id="KW-0472">Membrane</keyword>
<accession>A0A9Q0LRV8</accession>
<evidence type="ECO:0000313" key="5">
    <source>
        <dbReference type="Proteomes" id="UP001149090"/>
    </source>
</evidence>
<comment type="caution">
    <text evidence="4">The sequence shown here is derived from an EMBL/GenBank/DDBJ whole genome shotgun (WGS) entry which is preliminary data.</text>
</comment>
<dbReference type="AlphaFoldDB" id="A0A9Q0LRV8"/>
<keyword evidence="4" id="KW-0675">Receptor</keyword>
<feature type="transmembrane region" description="Helical" evidence="2">
    <location>
        <begin position="655"/>
        <end position="673"/>
    </location>
</feature>
<dbReference type="PANTHER" id="PTHR11319:SF35">
    <property type="entry name" value="OUTER MEMBRANE PROTEIN PMPC-RELATED"/>
    <property type="match status" value="1"/>
</dbReference>
<feature type="transmembrane region" description="Helical" evidence="2">
    <location>
        <begin position="980"/>
        <end position="1000"/>
    </location>
</feature>
<dbReference type="InterPro" id="IPR011050">
    <property type="entry name" value="Pectin_lyase_fold/virulence"/>
</dbReference>
<reference evidence="4" key="1">
    <citation type="submission" date="2022-10" db="EMBL/GenBank/DDBJ databases">
        <title>Novel sulphate-reducing endosymbionts in the free-living metamonad Anaeramoeba.</title>
        <authorList>
            <person name="Jerlstrom-Hultqvist J."/>
            <person name="Cepicka I."/>
            <person name="Gallot-Lavallee L."/>
            <person name="Salas-Leiva D."/>
            <person name="Curtis B.A."/>
            <person name="Zahonova K."/>
            <person name="Pipaliya S."/>
            <person name="Dacks J."/>
            <person name="Roger A.J."/>
        </authorList>
    </citation>
    <scope>NUCLEOTIDE SEQUENCE</scope>
    <source>
        <strain evidence="4">BMAN</strain>
    </source>
</reference>
<proteinExistence type="predicted"/>
<feature type="compositionally biased region" description="Basic and acidic residues" evidence="1">
    <location>
        <begin position="806"/>
        <end position="815"/>
    </location>
</feature>
<feature type="transmembrane region" description="Helical" evidence="2">
    <location>
        <begin position="628"/>
        <end position="648"/>
    </location>
</feature>
<evidence type="ECO:0000256" key="3">
    <source>
        <dbReference type="SAM" id="SignalP"/>
    </source>
</evidence>
<dbReference type="SUPFAM" id="SSF51126">
    <property type="entry name" value="Pectin lyase-like"/>
    <property type="match status" value="2"/>
</dbReference>
<feature type="region of interest" description="Disordered" evidence="1">
    <location>
        <begin position="735"/>
        <end position="772"/>
    </location>
</feature>